<feature type="compositionally biased region" description="Low complexity" evidence="1">
    <location>
        <begin position="391"/>
        <end position="417"/>
    </location>
</feature>
<dbReference type="Gene3D" id="2.60.40.1120">
    <property type="entry name" value="Carboxypeptidase-like, regulatory domain"/>
    <property type="match status" value="1"/>
</dbReference>
<reference evidence="2 3" key="1">
    <citation type="submission" date="2022-12" db="EMBL/GenBank/DDBJ databases">
        <title>Genome Sequence of Deinococcus aquaticus Type Strain PB314.</title>
        <authorList>
            <person name="Albert C."/>
            <person name="Hill J."/>
            <person name="Boren L."/>
            <person name="Scholz-Ng S."/>
            <person name="Fatema N."/>
            <person name="Grosso R."/>
            <person name="Soboslay E."/>
            <person name="Tuohy J."/>
        </authorList>
    </citation>
    <scope>NUCLEOTIDE SEQUENCE [LARGE SCALE GENOMIC DNA]</scope>
    <source>
        <strain evidence="2 3">PB-314</strain>
    </source>
</reference>
<dbReference type="RefSeq" id="WP_273987648.1">
    <property type="nucleotide sequence ID" value="NZ_BAABQT010000002.1"/>
</dbReference>
<gene>
    <name evidence="2" type="ORF">M8445_10155</name>
</gene>
<feature type="compositionally biased region" description="Polar residues" evidence="1">
    <location>
        <begin position="504"/>
        <end position="520"/>
    </location>
</feature>
<feature type="compositionally biased region" description="Pro residues" evidence="1">
    <location>
        <begin position="696"/>
        <end position="707"/>
    </location>
</feature>
<organism evidence="2 3">
    <name type="scientific">Deinococcus aquaticus</name>
    <dbReference type="NCBI Taxonomy" id="328692"/>
    <lineage>
        <taxon>Bacteria</taxon>
        <taxon>Thermotogati</taxon>
        <taxon>Deinococcota</taxon>
        <taxon>Deinococci</taxon>
        <taxon>Deinococcales</taxon>
        <taxon>Deinococcaceae</taxon>
        <taxon>Deinococcus</taxon>
    </lineage>
</organism>
<feature type="region of interest" description="Disordered" evidence="1">
    <location>
        <begin position="364"/>
        <end position="424"/>
    </location>
</feature>
<feature type="compositionally biased region" description="Low complexity" evidence="1">
    <location>
        <begin position="601"/>
        <end position="618"/>
    </location>
</feature>
<sequence length="725" mass="74024">MSLPGERVFSGPGPLHPALTEAWAAQIGRVLRWSPQTVALLDFTLPGPGARAVQAALVGPGGIDLLADDVQEAALAASALRAWLAGHGYAAVPVNALTGLPDDTLPAALHASLQEQGGAWPRADWQPADAARLPDLLNLHAATLSFVQGRVLNALEGQPVAGVQVWAEADGQQVWAVTDAQGHYVFTLQTGQTVQVGFVPPERYREPDVLRLTPAHAHLSVEALRLPERVSRLGEDDIRGVMMQAMQARLEARLAQFPDAWTDPAQQLAAVVTDLQDQLRTAQEHVQERQTALAQTTGTPALAAPLSVRVRQAADRQVLATQQADLDRTLHDLIAMHAQTPTSETQAAAQQEAVQRAIDTLTRVTASRSSEQRRTHASLLPLRDAQVTPRTPAAAPDITLPLPAAAPAAPPASTGPVPTAPVTPPAPIQSPAPVVPPAAPLPVAAPALIAAPIQEGPLIIPRNADAPTRPAARPRPVVWMVAGALLVAALAATTLTRRAAAPDLTSSQQTSTEDGVSTPSMVDPITEPVEPAPATTPTKPQVVPQPAPGKVTPTVTVTPTPDAAPTPPVPQVTGDAPAAQDAPVTPAVRQPAPRPAPRPAPASARTAPAATSAPLPATGSANESSTDTGSPDADTASTPAPADTTPADAVADTAATSETIPVSTSPGNAGPSSTSPGNPIPGNAGPGNTDAAGPAPTEPPAETPPPAISLQAIPALPPANTGPGN</sequence>
<evidence type="ECO:0000313" key="3">
    <source>
        <dbReference type="Proteomes" id="UP001217044"/>
    </source>
</evidence>
<feature type="compositionally biased region" description="Low complexity" evidence="1">
    <location>
        <begin position="582"/>
        <end position="591"/>
    </location>
</feature>
<dbReference type="SUPFAM" id="SSF49452">
    <property type="entry name" value="Starch-binding domain-like"/>
    <property type="match status" value="1"/>
</dbReference>
<name>A0ABY7UXT1_9DEIO</name>
<dbReference type="Proteomes" id="UP001217044">
    <property type="component" value="Chromosome"/>
</dbReference>
<evidence type="ECO:0000313" key="2">
    <source>
        <dbReference type="EMBL" id="WDA57717.1"/>
    </source>
</evidence>
<feature type="compositionally biased region" description="Polar residues" evidence="1">
    <location>
        <begin position="619"/>
        <end position="629"/>
    </location>
</feature>
<dbReference type="EMBL" id="CP115165">
    <property type="protein sequence ID" value="WDA57717.1"/>
    <property type="molecule type" value="Genomic_DNA"/>
</dbReference>
<accession>A0ABY7UXT1</accession>
<proteinExistence type="predicted"/>
<feature type="region of interest" description="Disordered" evidence="1">
    <location>
        <begin position="501"/>
        <end position="725"/>
    </location>
</feature>
<feature type="compositionally biased region" description="Low complexity" evidence="1">
    <location>
        <begin position="526"/>
        <end position="561"/>
    </location>
</feature>
<evidence type="ECO:0008006" key="4">
    <source>
        <dbReference type="Google" id="ProtNLM"/>
    </source>
</evidence>
<keyword evidence="3" id="KW-1185">Reference proteome</keyword>
<dbReference type="InterPro" id="IPR013784">
    <property type="entry name" value="Carb-bd-like_fold"/>
</dbReference>
<evidence type="ECO:0000256" key="1">
    <source>
        <dbReference type="SAM" id="MobiDB-lite"/>
    </source>
</evidence>
<protein>
    <recommendedName>
        <fullName evidence="4">Carboxypeptidase regulatory-like domain-containing protein</fullName>
    </recommendedName>
</protein>
<feature type="compositionally biased region" description="Low complexity" evidence="1">
    <location>
        <begin position="676"/>
        <end position="695"/>
    </location>
</feature>
<feature type="compositionally biased region" description="Polar residues" evidence="1">
    <location>
        <begin position="658"/>
        <end position="675"/>
    </location>
</feature>
<feature type="compositionally biased region" description="Low complexity" evidence="1">
    <location>
        <begin position="630"/>
        <end position="657"/>
    </location>
</feature>